<dbReference type="OrthoDB" id="674388at2"/>
<dbReference type="RefSeq" id="WP_114985021.1">
    <property type="nucleotide sequence ID" value="NZ_CP027806.1"/>
</dbReference>
<evidence type="ECO:0008006" key="3">
    <source>
        <dbReference type="Google" id="ProtNLM"/>
    </source>
</evidence>
<dbReference type="AlphaFoldDB" id="A0A345UN21"/>
<protein>
    <recommendedName>
        <fullName evidence="3">DUF4843 domain-containing protein</fullName>
    </recommendedName>
</protein>
<evidence type="ECO:0000313" key="2">
    <source>
        <dbReference type="Proteomes" id="UP000254808"/>
    </source>
</evidence>
<accession>A0A345UN21</accession>
<dbReference type="InterPro" id="IPR038081">
    <property type="entry name" value="CalX-like_sf"/>
</dbReference>
<gene>
    <name evidence="1" type="ORF">CYPRO_2631</name>
</gene>
<dbReference type="EMBL" id="CP027806">
    <property type="protein sequence ID" value="AXJ01873.1"/>
    <property type="molecule type" value="Genomic_DNA"/>
</dbReference>
<proteinExistence type="predicted"/>
<dbReference type="SUPFAM" id="SSF141072">
    <property type="entry name" value="CalX-like"/>
    <property type="match status" value="1"/>
</dbReference>
<evidence type="ECO:0000313" key="1">
    <source>
        <dbReference type="EMBL" id="AXJ01873.1"/>
    </source>
</evidence>
<dbReference type="KEGG" id="cprv:CYPRO_2631"/>
<dbReference type="Proteomes" id="UP000254808">
    <property type="component" value="Chromosome"/>
</dbReference>
<sequence>MKKSLTLVLIAAAIGLLMLSGCFPDNKVIYSGPLQVEFNPVSDTQRMSNGTSYEAKIQLIGPHQDTDIVVTFEIDTENSTAVLGEQFELGAFTTVIPANSSFGFIRIDAIPENVTSDRPVLVLRLLGDTTGEVMVARNYSEFELTLRP</sequence>
<organism evidence="1 2">
    <name type="scientific">Cyclonatronum proteinivorum</name>
    <dbReference type="NCBI Taxonomy" id="1457365"/>
    <lineage>
        <taxon>Bacteria</taxon>
        <taxon>Pseudomonadati</taxon>
        <taxon>Balneolota</taxon>
        <taxon>Balneolia</taxon>
        <taxon>Balneolales</taxon>
        <taxon>Cyclonatronaceae</taxon>
        <taxon>Cyclonatronum</taxon>
    </lineage>
</organism>
<reference evidence="1 2" key="1">
    <citation type="submission" date="2018-03" db="EMBL/GenBank/DDBJ databases">
        <title>Phenotypic and genomic properties of Cyclonatronum proteinivorum gen. nov., sp. nov., a haloalkaliphilic bacteroidete from soda lakes possessing Na+-translocating rhodopsin.</title>
        <authorList>
            <person name="Toshchakov S.V."/>
            <person name="Korzhenkov A."/>
            <person name="Samarov N.I."/>
            <person name="Kublanov I.V."/>
            <person name="Muntyan M.S."/>
            <person name="Sorokin D.Y."/>
        </authorList>
    </citation>
    <scope>NUCLEOTIDE SEQUENCE [LARGE SCALE GENOMIC DNA]</scope>
    <source>
        <strain evidence="1 2">Omega</strain>
    </source>
</reference>
<dbReference type="PROSITE" id="PS51257">
    <property type="entry name" value="PROKAR_LIPOPROTEIN"/>
    <property type="match status" value="1"/>
</dbReference>
<name>A0A345UN21_9BACT</name>
<keyword evidence="2" id="KW-1185">Reference proteome</keyword>